<dbReference type="Proteomes" id="UP000427769">
    <property type="component" value="Chromosome"/>
</dbReference>
<evidence type="ECO:0000256" key="4">
    <source>
        <dbReference type="ARBA" id="ARBA00023163"/>
    </source>
</evidence>
<dbReference type="RefSeq" id="WP_155304496.1">
    <property type="nucleotide sequence ID" value="NZ_AP021875.1"/>
</dbReference>
<dbReference type="AlphaFoldDB" id="A0A5K7Z7A3"/>
<dbReference type="PROSITE" id="PS00675">
    <property type="entry name" value="SIGMA54_INTERACT_1"/>
    <property type="match status" value="1"/>
</dbReference>
<keyword evidence="2" id="KW-0067">ATP-binding</keyword>
<feature type="domain" description="Response regulatory" evidence="7">
    <location>
        <begin position="3"/>
        <end position="119"/>
    </location>
</feature>
<dbReference type="InterPro" id="IPR001789">
    <property type="entry name" value="Sig_transdc_resp-reg_receiver"/>
</dbReference>
<dbReference type="Gene3D" id="1.10.10.60">
    <property type="entry name" value="Homeodomain-like"/>
    <property type="match status" value="1"/>
</dbReference>
<dbReference type="KEGG" id="dwd:DSCW_30080"/>
<dbReference type="GO" id="GO:0000160">
    <property type="term" value="P:phosphorelay signal transduction system"/>
    <property type="evidence" value="ECO:0007669"/>
    <property type="project" value="InterPro"/>
</dbReference>
<keyword evidence="5" id="KW-0597">Phosphoprotein</keyword>
<evidence type="ECO:0000313" key="8">
    <source>
        <dbReference type="EMBL" id="BBO75591.1"/>
    </source>
</evidence>
<keyword evidence="9" id="KW-1185">Reference proteome</keyword>
<evidence type="ECO:0000256" key="3">
    <source>
        <dbReference type="ARBA" id="ARBA00023015"/>
    </source>
</evidence>
<keyword evidence="1" id="KW-0547">Nucleotide-binding</keyword>
<dbReference type="InterPro" id="IPR003593">
    <property type="entry name" value="AAA+_ATPase"/>
</dbReference>
<proteinExistence type="predicted"/>
<organism evidence="8 9">
    <name type="scientific">Desulfosarcina widdelii</name>
    <dbReference type="NCBI Taxonomy" id="947919"/>
    <lineage>
        <taxon>Bacteria</taxon>
        <taxon>Pseudomonadati</taxon>
        <taxon>Thermodesulfobacteriota</taxon>
        <taxon>Desulfobacteria</taxon>
        <taxon>Desulfobacterales</taxon>
        <taxon>Desulfosarcinaceae</taxon>
        <taxon>Desulfosarcina</taxon>
    </lineage>
</organism>
<sequence length="464" mass="52378">MNDVLIICADPEVTELIESNLGRNNTVQHSAGLHASPEVLDTQFDLIFIDLISMQTTAVDAFQQTIQKFRLQNPWVQFVALAPQKHTRQAVNAVRQGADDFLTYPFDESEIKLVVDNLQQERTKHFELEYLRDKFWKSDWLDIIYTNNPAMRKILKKIQSVAPTIATVLLLGQTGTGKGLMARLIHRHSHRSEGAFIAVHCGAIPDTLIESELFGHEKGAFTGADRRKIGKFEMARNGTLFLDEIGTISLAAQIKLLQVLQDGTFNRLGNEETLQTNARIIAATNADLEQMAATGAFRKDLFYRLNIFPIQLPQLSERLEDLPHLADVFLNRLNNKYGKNINGLHPGLIDALKAYDWPGNLRELENILERAYILETGNVLRPESFPETLIVGSEIQQAVDRSEELPLSEARQIAIDAFEQTYLEKLLKKHSGKIGSSAKEAHITSRQFSRLASKHGLDKKMYKK</sequence>
<evidence type="ECO:0000256" key="1">
    <source>
        <dbReference type="ARBA" id="ARBA00022741"/>
    </source>
</evidence>
<evidence type="ECO:0000313" key="9">
    <source>
        <dbReference type="Proteomes" id="UP000427769"/>
    </source>
</evidence>
<dbReference type="InterPro" id="IPR025944">
    <property type="entry name" value="Sigma_54_int_dom_CS"/>
</dbReference>
<dbReference type="PROSITE" id="PS50045">
    <property type="entry name" value="SIGMA54_INTERACT_4"/>
    <property type="match status" value="1"/>
</dbReference>
<keyword evidence="4" id="KW-0804">Transcription</keyword>
<evidence type="ECO:0000259" key="7">
    <source>
        <dbReference type="PROSITE" id="PS50110"/>
    </source>
</evidence>
<dbReference type="InterPro" id="IPR027417">
    <property type="entry name" value="P-loop_NTPase"/>
</dbReference>
<dbReference type="GO" id="GO:0005524">
    <property type="term" value="F:ATP binding"/>
    <property type="evidence" value="ECO:0007669"/>
    <property type="project" value="UniProtKB-KW"/>
</dbReference>
<dbReference type="InterPro" id="IPR002078">
    <property type="entry name" value="Sigma_54_int"/>
</dbReference>
<evidence type="ECO:0000259" key="6">
    <source>
        <dbReference type="PROSITE" id="PS50045"/>
    </source>
</evidence>
<dbReference type="OrthoDB" id="9763792at2"/>
<dbReference type="InterPro" id="IPR058031">
    <property type="entry name" value="AAA_lid_NorR"/>
</dbReference>
<dbReference type="CDD" id="cd00009">
    <property type="entry name" value="AAA"/>
    <property type="match status" value="1"/>
</dbReference>
<dbReference type="Pfam" id="PF00158">
    <property type="entry name" value="Sigma54_activat"/>
    <property type="match status" value="1"/>
</dbReference>
<dbReference type="SUPFAM" id="SSF52172">
    <property type="entry name" value="CheY-like"/>
    <property type="match status" value="1"/>
</dbReference>
<dbReference type="InterPro" id="IPR025662">
    <property type="entry name" value="Sigma_54_int_dom_ATP-bd_1"/>
</dbReference>
<reference evidence="8 9" key="1">
    <citation type="submission" date="2019-11" db="EMBL/GenBank/DDBJ databases">
        <title>Comparative genomics of hydrocarbon-degrading Desulfosarcina strains.</title>
        <authorList>
            <person name="Watanabe M."/>
            <person name="Kojima H."/>
            <person name="Fukui M."/>
        </authorList>
    </citation>
    <scope>NUCLEOTIDE SEQUENCE [LARGE SCALE GENOMIC DNA]</scope>
    <source>
        <strain evidence="8 9">PP31</strain>
    </source>
</reference>
<dbReference type="Gene3D" id="1.10.8.60">
    <property type="match status" value="1"/>
</dbReference>
<dbReference type="SUPFAM" id="SSF52540">
    <property type="entry name" value="P-loop containing nucleoside triphosphate hydrolases"/>
    <property type="match status" value="1"/>
</dbReference>
<gene>
    <name evidence="8" type="ORF">DSCW_30080</name>
</gene>
<evidence type="ECO:0000256" key="2">
    <source>
        <dbReference type="ARBA" id="ARBA00022840"/>
    </source>
</evidence>
<dbReference type="PROSITE" id="PS50110">
    <property type="entry name" value="RESPONSE_REGULATORY"/>
    <property type="match status" value="1"/>
</dbReference>
<accession>A0A5K7Z7A3</accession>
<feature type="modified residue" description="4-aspartylphosphate" evidence="5">
    <location>
        <position position="50"/>
    </location>
</feature>
<dbReference type="GO" id="GO:0006355">
    <property type="term" value="P:regulation of DNA-templated transcription"/>
    <property type="evidence" value="ECO:0007669"/>
    <property type="project" value="InterPro"/>
</dbReference>
<evidence type="ECO:0000256" key="5">
    <source>
        <dbReference type="PROSITE-ProRule" id="PRU00169"/>
    </source>
</evidence>
<dbReference type="SMART" id="SM00382">
    <property type="entry name" value="AAA"/>
    <property type="match status" value="1"/>
</dbReference>
<name>A0A5K7Z7A3_9BACT</name>
<dbReference type="Pfam" id="PF25601">
    <property type="entry name" value="AAA_lid_14"/>
    <property type="match status" value="1"/>
</dbReference>
<dbReference type="Gene3D" id="3.40.50.300">
    <property type="entry name" value="P-loop containing nucleotide triphosphate hydrolases"/>
    <property type="match status" value="1"/>
</dbReference>
<dbReference type="FunFam" id="3.40.50.300:FF:000006">
    <property type="entry name" value="DNA-binding transcriptional regulator NtrC"/>
    <property type="match status" value="1"/>
</dbReference>
<dbReference type="PROSITE" id="PS00688">
    <property type="entry name" value="SIGMA54_INTERACT_3"/>
    <property type="match status" value="1"/>
</dbReference>
<dbReference type="Gene3D" id="3.40.50.2300">
    <property type="match status" value="1"/>
</dbReference>
<keyword evidence="3" id="KW-0805">Transcription regulation</keyword>
<dbReference type="PANTHER" id="PTHR32071">
    <property type="entry name" value="TRANSCRIPTIONAL REGULATORY PROTEIN"/>
    <property type="match status" value="1"/>
</dbReference>
<feature type="domain" description="Sigma-54 factor interaction" evidence="6">
    <location>
        <begin position="144"/>
        <end position="373"/>
    </location>
</feature>
<protein>
    <submittedName>
        <fullName evidence="8">Fis family transcriptional regulator</fullName>
    </submittedName>
</protein>
<dbReference type="EMBL" id="AP021875">
    <property type="protein sequence ID" value="BBO75591.1"/>
    <property type="molecule type" value="Genomic_DNA"/>
</dbReference>
<dbReference type="InterPro" id="IPR011006">
    <property type="entry name" value="CheY-like_superfamily"/>
</dbReference>